<dbReference type="InterPro" id="IPR008203">
    <property type="entry name" value="AF2212-like"/>
</dbReference>
<keyword evidence="2" id="KW-1185">Reference proteome</keyword>
<reference evidence="1 2" key="1">
    <citation type="journal article" date="2013" name="Genome Biol. Evol.">
        <title>Genomes of Stigonematalean cyanobacteria (subsection V) and the evolution of oxygenic photosynthesis from prokaryotes to plastids.</title>
        <authorList>
            <person name="Dagan T."/>
            <person name="Roettger M."/>
            <person name="Stucken K."/>
            <person name="Landan G."/>
            <person name="Koch R."/>
            <person name="Major P."/>
            <person name="Gould S.B."/>
            <person name="Goremykin V.V."/>
            <person name="Rippka R."/>
            <person name="Tandeau de Marsac N."/>
            <person name="Gugger M."/>
            <person name="Lockhart P.J."/>
            <person name="Allen J.F."/>
            <person name="Brune I."/>
            <person name="Maus I."/>
            <person name="Puhler A."/>
            <person name="Martin W.F."/>
        </authorList>
    </citation>
    <scope>NUCLEOTIDE SEQUENCE [LARGE SCALE GENOMIC DNA]</scope>
    <source>
        <strain evidence="1 2">PCC 7110</strain>
    </source>
</reference>
<evidence type="ECO:0000313" key="2">
    <source>
        <dbReference type="Proteomes" id="UP000076925"/>
    </source>
</evidence>
<dbReference type="OrthoDB" id="514229at2"/>
<dbReference type="EMBL" id="ANNX02000020">
    <property type="protein sequence ID" value="KYC42009.1"/>
    <property type="molecule type" value="Genomic_DNA"/>
</dbReference>
<dbReference type="STRING" id="128403.WA1_18555"/>
<dbReference type="Proteomes" id="UP000076925">
    <property type="component" value="Unassembled WGS sequence"/>
</dbReference>
<dbReference type="Pfam" id="PF01954">
    <property type="entry name" value="AF2212-like"/>
    <property type="match status" value="1"/>
</dbReference>
<evidence type="ECO:0008006" key="3">
    <source>
        <dbReference type="Google" id="ProtNLM"/>
    </source>
</evidence>
<dbReference type="AlphaFoldDB" id="A0A139XBE4"/>
<dbReference type="SUPFAM" id="SSF141694">
    <property type="entry name" value="AF2212/PG0164-like"/>
    <property type="match status" value="1"/>
</dbReference>
<name>A0A139XBE4_9CYAN</name>
<dbReference type="InterPro" id="IPR024069">
    <property type="entry name" value="AF2212-like_dom_sf"/>
</dbReference>
<organism evidence="1 2">
    <name type="scientific">Scytonema hofmannii PCC 7110</name>
    <dbReference type="NCBI Taxonomy" id="128403"/>
    <lineage>
        <taxon>Bacteria</taxon>
        <taxon>Bacillati</taxon>
        <taxon>Cyanobacteriota</taxon>
        <taxon>Cyanophyceae</taxon>
        <taxon>Nostocales</taxon>
        <taxon>Scytonemataceae</taxon>
        <taxon>Scytonema</taxon>
    </lineage>
</organism>
<sequence length="95" mass="10501">MAKAIPAIYENGVLRPLAPVNFSDHQTVWLQVLPEQNMTELLPLLRPLYESGLLTPPTPSDAEPISDDDLVAMVQSIHVAGQPLSETIIEDRGEW</sequence>
<evidence type="ECO:0000313" key="1">
    <source>
        <dbReference type="EMBL" id="KYC42009.1"/>
    </source>
</evidence>
<gene>
    <name evidence="1" type="ORF">WA1_18555</name>
</gene>
<protein>
    <recommendedName>
        <fullName evidence="3">DUF104 domain-containing protein</fullName>
    </recommendedName>
</protein>
<dbReference type="Gene3D" id="4.10.1150.10">
    <property type="entry name" value="AF2212/PG0164-like"/>
    <property type="match status" value="1"/>
</dbReference>
<accession>A0A139XBE4</accession>
<comment type="caution">
    <text evidence="1">The sequence shown here is derived from an EMBL/GenBank/DDBJ whole genome shotgun (WGS) entry which is preliminary data.</text>
</comment>
<dbReference type="RefSeq" id="WP_017750048.1">
    <property type="nucleotide sequence ID" value="NZ_KQ976354.1"/>
</dbReference>
<proteinExistence type="predicted"/>